<evidence type="ECO:0000313" key="1">
    <source>
        <dbReference type="EMBL" id="RCN58743.1"/>
    </source>
</evidence>
<keyword evidence="2" id="KW-1185">Reference proteome</keyword>
<dbReference type="AlphaFoldDB" id="A0A1C2FZ90"/>
<name>A0A1C2FZ90_9GAMM</name>
<gene>
    <name evidence="1" type="ORF">C4900_02975</name>
</gene>
<comment type="caution">
    <text evidence="1">The sequence shown here is derived from an EMBL/GenBank/DDBJ whole genome shotgun (WGS) entry which is preliminary data.</text>
</comment>
<proteinExistence type="predicted"/>
<reference evidence="1 2" key="1">
    <citation type="submission" date="2018-02" db="EMBL/GenBank/DDBJ databases">
        <title>Insights into the biology of acidophilic members of the Acidiferrobacteraceae family derived from comparative genomic analyses.</title>
        <authorList>
            <person name="Issotta F."/>
            <person name="Thyssen C."/>
            <person name="Mena C."/>
            <person name="Moya A."/>
            <person name="Bellenberg S."/>
            <person name="Sproer C."/>
            <person name="Covarrubias P.C."/>
            <person name="Sand W."/>
            <person name="Quatrini R."/>
            <person name="Vera M."/>
        </authorList>
    </citation>
    <scope>NUCLEOTIDE SEQUENCE [LARGE SCALE GENOMIC DNA]</scope>
    <source>
        <strain evidence="2">m-1</strain>
    </source>
</reference>
<dbReference type="EMBL" id="PSYR01000001">
    <property type="protein sequence ID" value="RCN58743.1"/>
    <property type="molecule type" value="Genomic_DNA"/>
</dbReference>
<dbReference type="Proteomes" id="UP000253250">
    <property type="component" value="Unassembled WGS sequence"/>
</dbReference>
<sequence length="115" mass="12396">MSRGETIGARLRPGVVMRPLRLRDVASISDTAFGFMCRGVPCVTVNGDRVRGILTISCLPPYVGAAELRAARKPRPKGDFGGHFDGHHAYTDSGSLTAGVVYDRVASLDTQLRPR</sequence>
<protein>
    <submittedName>
        <fullName evidence="1">Uncharacterized protein</fullName>
    </submittedName>
</protein>
<organism evidence="1 2">
    <name type="scientific">Acidiferrobacter thiooxydans</name>
    <dbReference type="NCBI Taxonomy" id="163359"/>
    <lineage>
        <taxon>Bacteria</taxon>
        <taxon>Pseudomonadati</taxon>
        <taxon>Pseudomonadota</taxon>
        <taxon>Gammaproteobacteria</taxon>
        <taxon>Acidiferrobacterales</taxon>
        <taxon>Acidiferrobacteraceae</taxon>
        <taxon>Acidiferrobacter</taxon>
    </lineage>
</organism>
<evidence type="ECO:0000313" key="2">
    <source>
        <dbReference type="Proteomes" id="UP000253250"/>
    </source>
</evidence>
<accession>A0A1C2FZ90</accession>
<dbReference type="STRING" id="163359.A9R16_01540"/>